<keyword evidence="4" id="KW-1185">Reference proteome</keyword>
<evidence type="ECO:0000313" key="3">
    <source>
        <dbReference type="EMBL" id="KAH6659491.1"/>
    </source>
</evidence>
<comment type="caution">
    <text evidence="3">The sequence shown here is derived from an EMBL/GenBank/DDBJ whole genome shotgun (WGS) entry which is preliminary data.</text>
</comment>
<evidence type="ECO:0000256" key="1">
    <source>
        <dbReference type="SAM" id="MobiDB-lite"/>
    </source>
</evidence>
<organism evidence="3 4">
    <name type="scientific">Truncatella angustata</name>
    <dbReference type="NCBI Taxonomy" id="152316"/>
    <lineage>
        <taxon>Eukaryota</taxon>
        <taxon>Fungi</taxon>
        <taxon>Dikarya</taxon>
        <taxon>Ascomycota</taxon>
        <taxon>Pezizomycotina</taxon>
        <taxon>Sordariomycetes</taxon>
        <taxon>Xylariomycetidae</taxon>
        <taxon>Amphisphaeriales</taxon>
        <taxon>Sporocadaceae</taxon>
        <taxon>Truncatella</taxon>
    </lineage>
</organism>
<feature type="region of interest" description="Disordered" evidence="1">
    <location>
        <begin position="123"/>
        <end position="271"/>
    </location>
</feature>
<dbReference type="Proteomes" id="UP000758603">
    <property type="component" value="Unassembled WGS sequence"/>
</dbReference>
<gene>
    <name evidence="3" type="ORF">BKA67DRAFT_529642</name>
</gene>
<name>A0A9P9A1G2_9PEZI</name>
<feature type="region of interest" description="Disordered" evidence="1">
    <location>
        <begin position="16"/>
        <end position="40"/>
    </location>
</feature>
<evidence type="ECO:0000313" key="4">
    <source>
        <dbReference type="Proteomes" id="UP000758603"/>
    </source>
</evidence>
<protein>
    <submittedName>
        <fullName evidence="3">Uncharacterized protein</fullName>
    </submittedName>
</protein>
<dbReference type="EMBL" id="JAGPXC010000001">
    <property type="protein sequence ID" value="KAH6659491.1"/>
    <property type="molecule type" value="Genomic_DNA"/>
</dbReference>
<dbReference type="GeneID" id="70127995"/>
<keyword evidence="2" id="KW-1133">Transmembrane helix</keyword>
<accession>A0A9P9A1G2</accession>
<reference evidence="3" key="1">
    <citation type="journal article" date="2021" name="Nat. Commun.">
        <title>Genetic determinants of endophytism in the Arabidopsis root mycobiome.</title>
        <authorList>
            <person name="Mesny F."/>
            <person name="Miyauchi S."/>
            <person name="Thiergart T."/>
            <person name="Pickel B."/>
            <person name="Atanasova L."/>
            <person name="Karlsson M."/>
            <person name="Huettel B."/>
            <person name="Barry K.W."/>
            <person name="Haridas S."/>
            <person name="Chen C."/>
            <person name="Bauer D."/>
            <person name="Andreopoulos W."/>
            <person name="Pangilinan J."/>
            <person name="LaButti K."/>
            <person name="Riley R."/>
            <person name="Lipzen A."/>
            <person name="Clum A."/>
            <person name="Drula E."/>
            <person name="Henrissat B."/>
            <person name="Kohler A."/>
            <person name="Grigoriev I.V."/>
            <person name="Martin F.M."/>
            <person name="Hacquard S."/>
        </authorList>
    </citation>
    <scope>NUCLEOTIDE SEQUENCE</scope>
    <source>
        <strain evidence="3">MPI-SDFR-AT-0073</strain>
    </source>
</reference>
<feature type="transmembrane region" description="Helical" evidence="2">
    <location>
        <begin position="78"/>
        <end position="100"/>
    </location>
</feature>
<dbReference type="AlphaFoldDB" id="A0A9P9A1G2"/>
<sequence>MAPLISSRTSARTLATAELDSRSAPFRSLPRPSRSPPSLSFRRSIATAPHLVSRLNDNANIVPETYGLASNGPDAGTVVGIVLGSVGGFLLVLWLIYTIANLGNGNQRVIETATVDTASVITRKSRRHRRHSGSRRTASTRPRETVETIRRERVVPVSMPMSQSERIVVEETTRSRAPASAPPPPMPPPMPPAPPRVVHDDDDEVVVIEENSPPRRRESRQHKRRSSRRSSERRSTSRPGGYREVDPYRYAGGDASVRSVSRRRSPSRGGY</sequence>
<feature type="compositionally biased region" description="Pro residues" evidence="1">
    <location>
        <begin position="180"/>
        <end position="195"/>
    </location>
</feature>
<proteinExistence type="predicted"/>
<dbReference type="OrthoDB" id="5423884at2759"/>
<feature type="compositionally biased region" description="Basic residues" evidence="1">
    <location>
        <begin position="123"/>
        <end position="134"/>
    </location>
</feature>
<dbReference type="RefSeq" id="XP_045963622.1">
    <property type="nucleotide sequence ID" value="XM_046099103.1"/>
</dbReference>
<evidence type="ECO:0000256" key="2">
    <source>
        <dbReference type="SAM" id="Phobius"/>
    </source>
</evidence>
<feature type="compositionally biased region" description="Basic residues" evidence="1">
    <location>
        <begin position="217"/>
        <end position="228"/>
    </location>
</feature>
<keyword evidence="2" id="KW-0812">Transmembrane</keyword>
<feature type="compositionally biased region" description="Basic and acidic residues" evidence="1">
    <location>
        <begin position="229"/>
        <end position="247"/>
    </location>
</feature>
<feature type="compositionally biased region" description="Basic residues" evidence="1">
    <location>
        <begin position="260"/>
        <end position="271"/>
    </location>
</feature>
<keyword evidence="2" id="KW-0472">Membrane</keyword>
<feature type="compositionally biased region" description="Low complexity" evidence="1">
    <location>
        <begin position="22"/>
        <end position="40"/>
    </location>
</feature>
<feature type="compositionally biased region" description="Basic and acidic residues" evidence="1">
    <location>
        <begin position="141"/>
        <end position="154"/>
    </location>
</feature>